<gene>
    <name evidence="1" type="ORF">DSO57_1000098</name>
</gene>
<dbReference type="Proteomes" id="UP001165960">
    <property type="component" value="Unassembled WGS sequence"/>
</dbReference>
<proteinExistence type="predicted"/>
<protein>
    <submittedName>
        <fullName evidence="1">Uncharacterized protein</fullName>
    </submittedName>
</protein>
<name>A0ACC2SM89_9FUNG</name>
<sequence>MDPKVQVIRQSQEIMLDPLYDQPDHISVLVRDAPGISAKLPTSAGCSMKNLFTISAALFLIERAAAENKTPKDKFKIQKLKSQAFYTPGPAPQAAAGQLQAAQPPARPLPPAHSPPASVPALMPASHPAVTHPPSMLLPGQLPPP</sequence>
<organism evidence="1 2">
    <name type="scientific">Entomophthora muscae</name>
    <dbReference type="NCBI Taxonomy" id="34485"/>
    <lineage>
        <taxon>Eukaryota</taxon>
        <taxon>Fungi</taxon>
        <taxon>Fungi incertae sedis</taxon>
        <taxon>Zoopagomycota</taxon>
        <taxon>Entomophthoromycotina</taxon>
        <taxon>Entomophthoromycetes</taxon>
        <taxon>Entomophthorales</taxon>
        <taxon>Entomophthoraceae</taxon>
        <taxon>Entomophthora</taxon>
    </lineage>
</organism>
<reference evidence="1" key="1">
    <citation type="submission" date="2022-04" db="EMBL/GenBank/DDBJ databases">
        <title>Genome of the entomopathogenic fungus Entomophthora muscae.</title>
        <authorList>
            <person name="Elya C."/>
            <person name="Lovett B.R."/>
            <person name="Lee E."/>
            <person name="Macias A.M."/>
            <person name="Hajek A.E."/>
            <person name="De Bivort B.L."/>
            <person name="Kasson M.T."/>
            <person name="De Fine Licht H.H."/>
            <person name="Stajich J.E."/>
        </authorList>
    </citation>
    <scope>NUCLEOTIDE SEQUENCE</scope>
    <source>
        <strain evidence="1">Berkeley</strain>
    </source>
</reference>
<evidence type="ECO:0000313" key="2">
    <source>
        <dbReference type="Proteomes" id="UP001165960"/>
    </source>
</evidence>
<accession>A0ACC2SM89</accession>
<evidence type="ECO:0000313" key="1">
    <source>
        <dbReference type="EMBL" id="KAJ9063519.1"/>
    </source>
</evidence>
<dbReference type="EMBL" id="QTSX02004971">
    <property type="protein sequence ID" value="KAJ9063519.1"/>
    <property type="molecule type" value="Genomic_DNA"/>
</dbReference>
<comment type="caution">
    <text evidence="1">The sequence shown here is derived from an EMBL/GenBank/DDBJ whole genome shotgun (WGS) entry which is preliminary data.</text>
</comment>
<keyword evidence="2" id="KW-1185">Reference proteome</keyword>